<organism evidence="1 2">
    <name type="scientific">Russula earlei</name>
    <dbReference type="NCBI Taxonomy" id="71964"/>
    <lineage>
        <taxon>Eukaryota</taxon>
        <taxon>Fungi</taxon>
        <taxon>Dikarya</taxon>
        <taxon>Basidiomycota</taxon>
        <taxon>Agaricomycotina</taxon>
        <taxon>Agaricomycetes</taxon>
        <taxon>Russulales</taxon>
        <taxon>Russulaceae</taxon>
        <taxon>Russula</taxon>
    </lineage>
</organism>
<name>A0ACC0TQK5_9AGAM</name>
<dbReference type="Proteomes" id="UP001207468">
    <property type="component" value="Unassembled WGS sequence"/>
</dbReference>
<keyword evidence="2" id="KW-1185">Reference proteome</keyword>
<sequence length="936" mass="103654">MKLTALLSVGLLIAIGSFAQQGTITGKILDSATRKTLPFATVTVFKARDTSIITYRLSNPDGEFKVPGLPLGMPLKVIITFSGYNAFRKDFTLTAANSTLHIDSVKLPSTTKDLDEVIVTAERPPVSMRNDTIEFNATAFKTLPNALVEDLLKKLPGVQVDADGNITVNGKPVNRILVDGKTFFGDDPKMASRNLPANIIDKVQVTDDKEELLRNGDDNINNVGKVVNITLKKGVKKGWFGKVYAGGGSDQRYEAGGIANIFRDTLQVSVLGYANNLNRPGFGYSDLMQAGGLQRSGSTAGGNGSSTWNNTNGSSISINGISFGGMQGNGGIATSKGIGFNINHSPNTKQSLFAQYFYGNVTVDRLNGNDTKQYNTDTVIENNTQLSGPVISNAHNMGIGGRFKPDSVTNILVTANYTIGLQDETRNSLVNSTSNMAGPLSYGNINQDNQSNTYYYRHNLSYTRLSRTKKGRRFTLSHNLSVNNRFNEYTTNAVTHYVYPTPYDSVLSQLRREGVPRTDLDVTGNYSEPLSKHFTLRVGSRYEYSKLNNGVNTFNQGMVDHSYDVLNPALSSNFFRESNRFYVNTGFEYKWKSLTVTPSARALFQSVNNDLASLPSPIRQRQQNLLPGLTVVYKTISFNYNKDVVLPSYTYLIPVTNNTNPYYIAEGNANLLPAERQNFSLNCYTNDPKRNLNIGGYVSASFAKHDVIQSTTVDAQGVTTTTPVNADGTSNFSMNYNINKQYHHRNNFIFGWNTGAYYSINHTPLLYNGESSWQTTWQVQQWNGISLNFNDKLELNTNYSIGYNFTSYTSTAFNKLDVLTHWFSQQVVVRIPKHVIWESNISYSYNGSISGGLPKDLLLWNAAINFTMLKDEKGVLKLSVYDILNRNNSIYASVSSNTISTRQTNVLGQYVMATFTYNIRTIGAPKKKIGGSMFLF</sequence>
<evidence type="ECO:0000313" key="1">
    <source>
        <dbReference type="EMBL" id="KAI9431369.1"/>
    </source>
</evidence>
<dbReference type="EMBL" id="JAGFNK010001448">
    <property type="protein sequence ID" value="KAI9431369.1"/>
    <property type="molecule type" value="Genomic_DNA"/>
</dbReference>
<comment type="caution">
    <text evidence="1">The sequence shown here is derived from an EMBL/GenBank/DDBJ whole genome shotgun (WGS) entry which is preliminary data.</text>
</comment>
<gene>
    <name evidence="1" type="ORF">F5148DRAFT_1296056</name>
</gene>
<reference evidence="1" key="1">
    <citation type="submission" date="2021-03" db="EMBL/GenBank/DDBJ databases">
        <title>Evolutionary priming and transition to the ectomycorrhizal habit in an iconic lineage of mushroom-forming fungi: is preadaptation a requirement?</title>
        <authorList>
            <consortium name="DOE Joint Genome Institute"/>
            <person name="Looney B.P."/>
            <person name="Miyauchi S."/>
            <person name="Morin E."/>
            <person name="Drula E."/>
            <person name="Courty P.E."/>
            <person name="Chicoki N."/>
            <person name="Fauchery L."/>
            <person name="Kohler A."/>
            <person name="Kuo A."/>
            <person name="LaButti K."/>
            <person name="Pangilinan J."/>
            <person name="Lipzen A."/>
            <person name="Riley R."/>
            <person name="Andreopoulos W."/>
            <person name="He G."/>
            <person name="Johnson J."/>
            <person name="Barry K.W."/>
            <person name="Grigoriev I.V."/>
            <person name="Nagy L."/>
            <person name="Hibbett D."/>
            <person name="Henrissat B."/>
            <person name="Matheny P.B."/>
            <person name="Labbe J."/>
            <person name="Martin A.F."/>
        </authorList>
    </citation>
    <scope>NUCLEOTIDE SEQUENCE</scope>
    <source>
        <strain evidence="1">BPL698</strain>
    </source>
</reference>
<protein>
    <submittedName>
        <fullName evidence="1">Outer membrane protein beta-barrel family-domain-containing protein</fullName>
    </submittedName>
</protein>
<evidence type="ECO:0000313" key="2">
    <source>
        <dbReference type="Proteomes" id="UP001207468"/>
    </source>
</evidence>
<proteinExistence type="predicted"/>
<accession>A0ACC0TQK5</accession>